<dbReference type="eggNOG" id="ENOG5033N3N">
    <property type="taxonomic scope" value="Bacteria"/>
</dbReference>
<dbReference type="Proteomes" id="UP000016568">
    <property type="component" value="Unassembled WGS sequence"/>
</dbReference>
<name>U2Y815_9SPHN</name>
<keyword evidence="1" id="KW-1133">Transmembrane helix</keyword>
<dbReference type="EMBL" id="BASZ01000005">
    <property type="protein sequence ID" value="GAD49326.1"/>
    <property type="molecule type" value="Genomic_DNA"/>
</dbReference>
<feature type="transmembrane region" description="Helical" evidence="1">
    <location>
        <begin position="193"/>
        <end position="221"/>
    </location>
</feature>
<keyword evidence="1" id="KW-0472">Membrane</keyword>
<evidence type="ECO:0008006" key="4">
    <source>
        <dbReference type="Google" id="ProtNLM"/>
    </source>
</evidence>
<feature type="transmembrane region" description="Helical" evidence="1">
    <location>
        <begin position="138"/>
        <end position="158"/>
    </location>
</feature>
<dbReference type="AlphaFoldDB" id="U2Y815"/>
<gene>
    <name evidence="2" type="ORF">NT2_05_02460</name>
</gene>
<dbReference type="KEGG" id="ntd:EGO55_12470"/>
<keyword evidence="3" id="KW-1185">Reference proteome</keyword>
<accession>U2Y815</accession>
<dbReference type="OrthoDB" id="7391073at2"/>
<comment type="caution">
    <text evidence="2">The sequence shown here is derived from an EMBL/GenBank/DDBJ whole genome shotgun (WGS) entry which is preliminary data.</text>
</comment>
<dbReference type="RefSeq" id="WP_021690232.1">
    <property type="nucleotide sequence ID" value="NZ_BASZ01000005.1"/>
</dbReference>
<keyword evidence="1" id="KW-0812">Transmembrane</keyword>
<feature type="transmembrane region" description="Helical" evidence="1">
    <location>
        <begin position="68"/>
        <end position="89"/>
    </location>
</feature>
<organism evidence="2 3">
    <name type="scientific">Caenibius tardaugens NBRC 16725</name>
    <dbReference type="NCBI Taxonomy" id="1219035"/>
    <lineage>
        <taxon>Bacteria</taxon>
        <taxon>Pseudomonadati</taxon>
        <taxon>Pseudomonadota</taxon>
        <taxon>Alphaproteobacteria</taxon>
        <taxon>Sphingomonadales</taxon>
        <taxon>Erythrobacteraceae</taxon>
        <taxon>Caenibius</taxon>
    </lineage>
</organism>
<proteinExistence type="predicted"/>
<evidence type="ECO:0000313" key="3">
    <source>
        <dbReference type="Proteomes" id="UP000016568"/>
    </source>
</evidence>
<feature type="transmembrane region" description="Helical" evidence="1">
    <location>
        <begin position="109"/>
        <end position="132"/>
    </location>
</feature>
<reference evidence="2 3" key="1">
    <citation type="submission" date="2013-09" db="EMBL/GenBank/DDBJ databases">
        <title>Whole genome shotgun sequence of Novosphingobium tardaugens NBRC 16725.</title>
        <authorList>
            <person name="Isaki S."/>
            <person name="Hosoyama A."/>
            <person name="Tsuchikane K."/>
            <person name="Katsumata H."/>
            <person name="Ando Y."/>
            <person name="Yamazaki S."/>
            <person name="Fujita N."/>
        </authorList>
    </citation>
    <scope>NUCLEOTIDE SEQUENCE [LARGE SCALE GENOMIC DNA]</scope>
    <source>
        <strain evidence="2 3">NBRC 16725</strain>
    </source>
</reference>
<feature type="transmembrane region" description="Helical" evidence="1">
    <location>
        <begin position="233"/>
        <end position="254"/>
    </location>
</feature>
<evidence type="ECO:0000313" key="2">
    <source>
        <dbReference type="EMBL" id="GAD49326.1"/>
    </source>
</evidence>
<sequence>MKFDMNRAWREAAEMVTANREVLLIVAGLFFFLPGMAFALFVPTPAPAPNLPPEAAMQLVVKFYTDNAAWFIVMAIIQTIGILTLLALLRDHAKPTVGEALRRGLSGLLPYLASQILVAFAVAIVLSLVIAIVSTTGIAALMGIFLLIGLVAMIYVMIKISLVPAVIAIERQSNPIAVLKRSWELTKGNSGRLALFFSLLMLVFGIIALVIGGILGILVALLGEGTSGQIGQAVISGLIGTVATAFFVAILASIHRQLAGPSSETITQTFE</sequence>
<evidence type="ECO:0000256" key="1">
    <source>
        <dbReference type="SAM" id="Phobius"/>
    </source>
</evidence>
<protein>
    <recommendedName>
        <fullName evidence="4">Glycerophosphoryl diester phosphodiesterase membrane domain-containing protein</fullName>
    </recommendedName>
</protein>